<sequence>MLLLLLVFSKLFLNVFRHSGNNSRFFGVCFS</sequence>
<accession>A0A8S5UM04</accession>
<reference evidence="1" key="1">
    <citation type="journal article" date="2021" name="Proc. Natl. Acad. Sci. U.S.A.">
        <title>A Catalog of Tens of Thousands of Viruses from Human Metagenomes Reveals Hidden Associations with Chronic Diseases.</title>
        <authorList>
            <person name="Tisza M.J."/>
            <person name="Buck C.B."/>
        </authorList>
    </citation>
    <scope>NUCLEOTIDE SEQUENCE</scope>
    <source>
        <strain evidence="1">CtCo31</strain>
    </source>
</reference>
<name>A0A8S5UM04_9CAUD</name>
<protein>
    <submittedName>
        <fullName evidence="1">Uncharacterized protein</fullName>
    </submittedName>
</protein>
<proteinExistence type="predicted"/>
<organism evidence="1">
    <name type="scientific">Myoviridae sp. ctCo31</name>
    <dbReference type="NCBI Taxonomy" id="2825053"/>
    <lineage>
        <taxon>Viruses</taxon>
        <taxon>Duplodnaviria</taxon>
        <taxon>Heunggongvirae</taxon>
        <taxon>Uroviricota</taxon>
        <taxon>Caudoviricetes</taxon>
    </lineage>
</organism>
<evidence type="ECO:0000313" key="1">
    <source>
        <dbReference type="EMBL" id="DAF95537.1"/>
    </source>
</evidence>
<dbReference type="EMBL" id="BK016109">
    <property type="protein sequence ID" value="DAF95537.1"/>
    <property type="molecule type" value="Genomic_DNA"/>
</dbReference>